<evidence type="ECO:0000256" key="4">
    <source>
        <dbReference type="PROSITE-ProRule" id="PRU00335"/>
    </source>
</evidence>
<feature type="domain" description="HTH tetR-type" evidence="6">
    <location>
        <begin position="73"/>
        <end position="133"/>
    </location>
</feature>
<evidence type="ECO:0000256" key="3">
    <source>
        <dbReference type="ARBA" id="ARBA00023163"/>
    </source>
</evidence>
<gene>
    <name evidence="7" type="ORF">SAMN02745172_03550</name>
</gene>
<dbReference type="PROSITE" id="PS50977">
    <property type="entry name" value="HTH_TETR_2"/>
    <property type="match status" value="1"/>
</dbReference>
<reference evidence="7 8" key="1">
    <citation type="submission" date="2016-12" db="EMBL/GenBank/DDBJ databases">
        <authorList>
            <person name="Song W.-J."/>
            <person name="Kurnit D.M."/>
        </authorList>
    </citation>
    <scope>NUCLEOTIDE SEQUENCE [LARGE SCALE GENOMIC DNA]</scope>
    <source>
        <strain evidence="7 8">DSM 19599</strain>
    </source>
</reference>
<dbReference type="SUPFAM" id="SSF46689">
    <property type="entry name" value="Homeodomain-like"/>
    <property type="match status" value="1"/>
</dbReference>
<dbReference type="Proteomes" id="UP000186406">
    <property type="component" value="Unassembled WGS sequence"/>
</dbReference>
<evidence type="ECO:0000313" key="7">
    <source>
        <dbReference type="EMBL" id="SHO66890.1"/>
    </source>
</evidence>
<feature type="region of interest" description="Disordered" evidence="5">
    <location>
        <begin position="1"/>
        <end position="61"/>
    </location>
</feature>
<accession>A0A1M7ZPN2</accession>
<feature type="compositionally biased region" description="Low complexity" evidence="5">
    <location>
        <begin position="24"/>
        <end position="55"/>
    </location>
</feature>
<protein>
    <submittedName>
        <fullName evidence="7">Transcriptional regulator, TetR family</fullName>
    </submittedName>
</protein>
<dbReference type="GO" id="GO:0003677">
    <property type="term" value="F:DNA binding"/>
    <property type="evidence" value="ECO:0007669"/>
    <property type="project" value="UniProtKB-UniRule"/>
</dbReference>
<keyword evidence="2 4" id="KW-0238">DNA-binding</keyword>
<keyword evidence="1" id="KW-0805">Transcription regulation</keyword>
<dbReference type="InterPro" id="IPR001647">
    <property type="entry name" value="HTH_TetR"/>
</dbReference>
<evidence type="ECO:0000256" key="1">
    <source>
        <dbReference type="ARBA" id="ARBA00023015"/>
    </source>
</evidence>
<dbReference type="PRINTS" id="PR00455">
    <property type="entry name" value="HTHTETR"/>
</dbReference>
<evidence type="ECO:0000313" key="8">
    <source>
        <dbReference type="Proteomes" id="UP000186406"/>
    </source>
</evidence>
<name>A0A1M7ZPN2_9HYPH</name>
<dbReference type="Gene3D" id="1.10.357.10">
    <property type="entry name" value="Tetracycline Repressor, domain 2"/>
    <property type="match status" value="1"/>
</dbReference>
<evidence type="ECO:0000256" key="2">
    <source>
        <dbReference type="ARBA" id="ARBA00023125"/>
    </source>
</evidence>
<sequence length="269" mass="29353">MTTTSARARPRKTPAKLDMPPAEPAAVDAPPSLGKASPISRAAAKAPAVKTPAVKAPRKPRKTVELHPNAERTGVAEALRKIALDLFASQNYSTVTIKDISGATGVNPSLIYYYFGSKEQLFLDVVNSAVEEAFAKFESVTGRADSPENIISAWIEIHIAQFVMLQKLAKISLDYACTSSRTLQVDKAIRKFYDKESVVLSRAIRAGVAKGIFRPVDPTEAATFISTFLDGVLFRNVMFPTFDYSAAISHMRTLVLDHLRTDAPRQTQA</sequence>
<dbReference type="PANTHER" id="PTHR47506:SF3">
    <property type="entry name" value="HTH-TYPE TRANSCRIPTIONAL REGULATOR LMRA"/>
    <property type="match status" value="1"/>
</dbReference>
<feature type="DNA-binding region" description="H-T-H motif" evidence="4">
    <location>
        <begin position="96"/>
        <end position="115"/>
    </location>
</feature>
<dbReference type="InterPro" id="IPR009057">
    <property type="entry name" value="Homeodomain-like_sf"/>
</dbReference>
<dbReference type="EMBL" id="FRXO01000008">
    <property type="protein sequence ID" value="SHO66890.1"/>
    <property type="molecule type" value="Genomic_DNA"/>
</dbReference>
<dbReference type="Pfam" id="PF00440">
    <property type="entry name" value="TetR_N"/>
    <property type="match status" value="1"/>
</dbReference>
<dbReference type="SUPFAM" id="SSF48498">
    <property type="entry name" value="Tetracyclin repressor-like, C-terminal domain"/>
    <property type="match status" value="1"/>
</dbReference>
<proteinExistence type="predicted"/>
<organism evidence="7 8">
    <name type="scientific">Pseudoxanthobacter soli DSM 19599</name>
    <dbReference type="NCBI Taxonomy" id="1123029"/>
    <lineage>
        <taxon>Bacteria</taxon>
        <taxon>Pseudomonadati</taxon>
        <taxon>Pseudomonadota</taxon>
        <taxon>Alphaproteobacteria</taxon>
        <taxon>Hyphomicrobiales</taxon>
        <taxon>Segnochrobactraceae</taxon>
        <taxon>Pseudoxanthobacter</taxon>
    </lineage>
</organism>
<dbReference type="PANTHER" id="PTHR47506">
    <property type="entry name" value="TRANSCRIPTIONAL REGULATORY PROTEIN"/>
    <property type="match status" value="1"/>
</dbReference>
<evidence type="ECO:0000256" key="5">
    <source>
        <dbReference type="SAM" id="MobiDB-lite"/>
    </source>
</evidence>
<keyword evidence="3" id="KW-0804">Transcription</keyword>
<keyword evidence="8" id="KW-1185">Reference proteome</keyword>
<dbReference type="AlphaFoldDB" id="A0A1M7ZPN2"/>
<dbReference type="InterPro" id="IPR036271">
    <property type="entry name" value="Tet_transcr_reg_TetR-rel_C_sf"/>
</dbReference>
<dbReference type="Gene3D" id="1.10.10.60">
    <property type="entry name" value="Homeodomain-like"/>
    <property type="match status" value="1"/>
</dbReference>
<dbReference type="STRING" id="1123029.SAMN02745172_03550"/>
<evidence type="ECO:0000259" key="6">
    <source>
        <dbReference type="PROSITE" id="PS50977"/>
    </source>
</evidence>